<dbReference type="GeneID" id="63645358"/>
<gene>
    <name evidence="5 9" type="primary">rpl2</name>
</gene>
<dbReference type="RefSeq" id="YP_010039845.1">
    <property type="nucleotide sequence ID" value="NC_054175.1"/>
</dbReference>
<evidence type="ECO:0000256" key="5">
    <source>
        <dbReference type="HAMAP-Rule" id="MF_01320"/>
    </source>
</evidence>
<dbReference type="SUPFAM" id="SSF50104">
    <property type="entry name" value="Translation proteins SH3-like domain"/>
    <property type="match status" value="1"/>
</dbReference>
<dbReference type="SMART" id="SM01383">
    <property type="entry name" value="Ribosomal_L2"/>
    <property type="match status" value="1"/>
</dbReference>
<dbReference type="InterPro" id="IPR014726">
    <property type="entry name" value="Ribosomal_uL2_dom3"/>
</dbReference>
<dbReference type="InterPro" id="IPR022671">
    <property type="entry name" value="Ribosomal_uL2_CS"/>
</dbReference>
<proteinExistence type="inferred from homology"/>
<dbReference type="Gene3D" id="4.10.950.10">
    <property type="entry name" value="Ribosomal protein L2, domain 3"/>
    <property type="match status" value="1"/>
</dbReference>
<feature type="region of interest" description="Disordered" evidence="6">
    <location>
        <begin position="265"/>
        <end position="317"/>
    </location>
</feature>
<dbReference type="GO" id="GO:0019843">
    <property type="term" value="F:rRNA binding"/>
    <property type="evidence" value="ECO:0007669"/>
    <property type="project" value="UniProtKB-UniRule"/>
</dbReference>
<evidence type="ECO:0000256" key="1">
    <source>
        <dbReference type="ARBA" id="ARBA00005636"/>
    </source>
</evidence>
<dbReference type="GeneID" id="63645373"/>
<dbReference type="GO" id="GO:0016740">
    <property type="term" value="F:transferase activity"/>
    <property type="evidence" value="ECO:0007669"/>
    <property type="project" value="InterPro"/>
</dbReference>
<evidence type="ECO:0000256" key="4">
    <source>
        <dbReference type="ARBA" id="ARBA00023274"/>
    </source>
</evidence>
<dbReference type="InterPro" id="IPR012340">
    <property type="entry name" value="NA-bd_OB-fold"/>
</dbReference>
<keyword evidence="4 5" id="KW-0687">Ribonucleoprotein</keyword>
<dbReference type="FunFam" id="4.10.950.10:FF:000001">
    <property type="entry name" value="50S ribosomal protein L2"/>
    <property type="match status" value="1"/>
</dbReference>
<protein>
    <recommendedName>
        <fullName evidence="5">Large ribosomal subunit protein uL2c</fullName>
    </recommendedName>
</protein>
<dbReference type="HAMAP" id="MF_01320_B">
    <property type="entry name" value="Ribosomal_uL2_B"/>
    <property type="match status" value="1"/>
</dbReference>
<dbReference type="InterPro" id="IPR008991">
    <property type="entry name" value="Translation_prot_SH3-like_sf"/>
</dbReference>
<dbReference type="RefSeq" id="YP_010039867.1">
    <property type="nucleotide sequence ID" value="NC_054175.1"/>
</dbReference>
<dbReference type="Gene3D" id="2.30.30.30">
    <property type="match status" value="1"/>
</dbReference>
<evidence type="ECO:0000259" key="8">
    <source>
        <dbReference type="SMART" id="SM01383"/>
    </source>
</evidence>
<dbReference type="InterPro" id="IPR022669">
    <property type="entry name" value="Ribosomal_uL2_C"/>
</dbReference>
<reference evidence="9" key="1">
    <citation type="journal article" date="2020" name="Mitochondrial DNA Part B Resour">
        <title>The complete chloroplast genome of the extremely drought-resistant plant Primulina ophiopogoides.</title>
        <authorList>
            <person name="Lu Y."/>
            <person name="Qin X."/>
            <person name="Huang Z."/>
            <person name="Zhang Q."/>
            <person name="Shen L."/>
        </authorList>
    </citation>
    <scope>NUCLEOTIDE SEQUENCE</scope>
</reference>
<dbReference type="Pfam" id="PF00181">
    <property type="entry name" value="Ribosomal_L2_N"/>
    <property type="match status" value="1"/>
</dbReference>
<dbReference type="Pfam" id="PF03947">
    <property type="entry name" value="Ribosomal_L2_C"/>
    <property type="match status" value="1"/>
</dbReference>
<comment type="subunit">
    <text evidence="5">Part of the 50S ribosomal subunit.</text>
</comment>
<dbReference type="AlphaFoldDB" id="A0A873A680"/>
<sequence>MKILNSNSMAIHLYKTSTPSTRNGTVDSQVKSNPRNNLIYGQHHCGKGRNARGIITVRHRGGGHKRLYRKIDFRRNEKDIYGRIVTIEYDPNRNAYICLIHYGDGEKRYILHPRGAIIGDTIVSGTEVPIKMGNALPLSAVISSSTSRKPYALEEACTVWEGVLIDQKEESTSTDMPLGTAIHNIEITLGKGGQLVRAAGAVAKLIAKEGKWATLKLPSGEVRLISKNCSATVGQVGNVGANQKSLGRAGSKRWLGKRPVVRGVVMNPVDHPHGGGEGRAPIGRKKPTTPWGYPALGRRSRKRNKYSDNLIVRRRSK</sequence>
<keyword evidence="9" id="KW-0150">Chloroplast</keyword>
<evidence type="ECO:0000256" key="6">
    <source>
        <dbReference type="SAM" id="MobiDB-lite"/>
    </source>
</evidence>
<accession>A0A873A680</accession>
<dbReference type="InterPro" id="IPR005880">
    <property type="entry name" value="Ribosomal_uL2_bac/org-type"/>
</dbReference>
<dbReference type="InterPro" id="IPR014722">
    <property type="entry name" value="Rib_uL2_dom2"/>
</dbReference>
<dbReference type="SMART" id="SM01382">
    <property type="entry name" value="Ribosomal_L2_C"/>
    <property type="match status" value="1"/>
</dbReference>
<comment type="similarity">
    <text evidence="1 5">Belongs to the universal ribosomal protein uL2 family.</text>
</comment>
<dbReference type="PIRSF" id="PIRSF002158">
    <property type="entry name" value="Ribosomal_L2"/>
    <property type="match status" value="1"/>
</dbReference>
<keyword evidence="2 9" id="KW-0934">Plastid</keyword>
<feature type="domain" description="Large ribosomal subunit protein uL2 RNA-binding" evidence="8">
    <location>
        <begin position="48"/>
        <end position="124"/>
    </location>
</feature>
<name>A0A873A680_9LAMI</name>
<evidence type="ECO:0000256" key="2">
    <source>
        <dbReference type="ARBA" id="ARBA00022640"/>
    </source>
</evidence>
<dbReference type="SUPFAM" id="SSF50249">
    <property type="entry name" value="Nucleic acid-binding proteins"/>
    <property type="match status" value="1"/>
</dbReference>
<dbReference type="EMBL" id="MT409622">
    <property type="protein sequence ID" value="QOY46341.1"/>
    <property type="molecule type" value="Genomic_DNA"/>
</dbReference>
<organism evidence="9">
    <name type="scientific">Primulina ophiopogoides</name>
    <dbReference type="NCBI Taxonomy" id="405732"/>
    <lineage>
        <taxon>Eukaryota</taxon>
        <taxon>Viridiplantae</taxon>
        <taxon>Streptophyta</taxon>
        <taxon>Embryophyta</taxon>
        <taxon>Tracheophyta</taxon>
        <taxon>Spermatophyta</taxon>
        <taxon>Magnoliopsida</taxon>
        <taxon>eudicotyledons</taxon>
        <taxon>Gunneridae</taxon>
        <taxon>Pentapetalae</taxon>
        <taxon>asterids</taxon>
        <taxon>lamiids</taxon>
        <taxon>Lamiales</taxon>
        <taxon>Gesneriaceae</taxon>
        <taxon>Didymocarpoideae</taxon>
        <taxon>Trichosporeae</taxon>
        <taxon>Didymocarpinae</taxon>
        <taxon>Primulina</taxon>
    </lineage>
</organism>
<dbReference type="GO" id="GO:0009507">
    <property type="term" value="C:chloroplast"/>
    <property type="evidence" value="ECO:0007669"/>
    <property type="project" value="UniProtKB-SubCell"/>
</dbReference>
<dbReference type="InterPro" id="IPR022666">
    <property type="entry name" value="Ribosomal_uL2_RNA-bd_dom"/>
</dbReference>
<dbReference type="Gene3D" id="2.40.50.140">
    <property type="entry name" value="Nucleic acid-binding proteins"/>
    <property type="match status" value="1"/>
</dbReference>
<evidence type="ECO:0000256" key="3">
    <source>
        <dbReference type="ARBA" id="ARBA00022980"/>
    </source>
</evidence>
<dbReference type="PANTHER" id="PTHR13691:SF5">
    <property type="entry name" value="LARGE RIBOSOMAL SUBUNIT PROTEIN UL2M"/>
    <property type="match status" value="1"/>
</dbReference>
<dbReference type="EMBL" id="MT409622">
    <property type="protein sequence ID" value="QOY46342.1"/>
    <property type="molecule type" value="Genomic_DNA"/>
</dbReference>
<dbReference type="GO" id="GO:0003735">
    <property type="term" value="F:structural constituent of ribosome"/>
    <property type="evidence" value="ECO:0007669"/>
    <property type="project" value="InterPro"/>
</dbReference>
<comment type="subcellular location">
    <subcellularLocation>
        <location evidence="5">Plastid</location>
        <location evidence="5">Chloroplast</location>
    </subcellularLocation>
</comment>
<dbReference type="FunFam" id="2.30.30.30:FF:000001">
    <property type="entry name" value="50S ribosomal protein L2"/>
    <property type="match status" value="1"/>
</dbReference>
<evidence type="ECO:0000259" key="7">
    <source>
        <dbReference type="SMART" id="SM01382"/>
    </source>
</evidence>
<dbReference type="FunFam" id="2.40.50.140:FF:000029">
    <property type="entry name" value="50S ribosomal protein L2, chloroplastic"/>
    <property type="match status" value="1"/>
</dbReference>
<feature type="domain" description="Large ribosomal subunit protein uL2 C-terminal" evidence="7">
    <location>
        <begin position="130"/>
        <end position="294"/>
    </location>
</feature>
<dbReference type="GO" id="GO:0005762">
    <property type="term" value="C:mitochondrial large ribosomal subunit"/>
    <property type="evidence" value="ECO:0007669"/>
    <property type="project" value="TreeGrafter"/>
</dbReference>
<geneLocation type="chloroplast" evidence="9"/>
<dbReference type="NCBIfam" id="TIGR01171">
    <property type="entry name" value="rplB_bact"/>
    <property type="match status" value="1"/>
</dbReference>
<evidence type="ECO:0000313" key="9">
    <source>
        <dbReference type="EMBL" id="QOY46341.1"/>
    </source>
</evidence>
<dbReference type="GO" id="GO:0032543">
    <property type="term" value="P:mitochondrial translation"/>
    <property type="evidence" value="ECO:0007669"/>
    <property type="project" value="TreeGrafter"/>
</dbReference>
<keyword evidence="3 5" id="KW-0689">Ribosomal protein</keyword>
<dbReference type="InterPro" id="IPR002171">
    <property type="entry name" value="Ribosomal_uL2"/>
</dbReference>
<dbReference type="PANTHER" id="PTHR13691">
    <property type="entry name" value="RIBOSOMAL PROTEIN L2"/>
    <property type="match status" value="1"/>
</dbReference>
<dbReference type="PROSITE" id="PS00467">
    <property type="entry name" value="RIBOSOMAL_L2"/>
    <property type="match status" value="1"/>
</dbReference>